<organism evidence="5 6">
    <name type="scientific">Prescottella agglutinans</name>
    <dbReference type="NCBI Taxonomy" id="1644129"/>
    <lineage>
        <taxon>Bacteria</taxon>
        <taxon>Bacillati</taxon>
        <taxon>Actinomycetota</taxon>
        <taxon>Actinomycetes</taxon>
        <taxon>Mycobacteriales</taxon>
        <taxon>Nocardiaceae</taxon>
        <taxon>Prescottella</taxon>
    </lineage>
</organism>
<dbReference type="EC" id="3.4.13.21" evidence="5"/>
<name>A0ABT6M7W4_9NOCA</name>
<keyword evidence="3 5" id="KW-0378">Hydrolase</keyword>
<dbReference type="EMBL" id="JARXVC010000002">
    <property type="protein sequence ID" value="MDH6279861.1"/>
    <property type="molecule type" value="Genomic_DNA"/>
</dbReference>
<dbReference type="PANTHER" id="PTHR20842">
    <property type="entry name" value="PROTEASE S51 ALPHA-ASPARTYL DIPEPTIDASE"/>
    <property type="match status" value="1"/>
</dbReference>
<evidence type="ECO:0000256" key="2">
    <source>
        <dbReference type="ARBA" id="ARBA00022670"/>
    </source>
</evidence>
<dbReference type="Pfam" id="PF03575">
    <property type="entry name" value="Peptidase_S51"/>
    <property type="match status" value="1"/>
</dbReference>
<comment type="similarity">
    <text evidence="1">Belongs to the peptidase S51 family.</text>
</comment>
<dbReference type="Gene3D" id="3.40.50.880">
    <property type="match status" value="1"/>
</dbReference>
<proteinExistence type="inferred from homology"/>
<keyword evidence="2" id="KW-0645">Protease</keyword>
<comment type="caution">
    <text evidence="5">The sequence shown here is derived from an EMBL/GenBank/DDBJ whole genome shotgun (WGS) entry which is preliminary data.</text>
</comment>
<keyword evidence="6" id="KW-1185">Reference proteome</keyword>
<accession>A0ABT6M7W4</accession>
<dbReference type="InterPro" id="IPR005320">
    <property type="entry name" value="Peptidase_S51"/>
</dbReference>
<gene>
    <name evidence="5" type="ORF">M2280_001070</name>
</gene>
<evidence type="ECO:0000313" key="6">
    <source>
        <dbReference type="Proteomes" id="UP001160334"/>
    </source>
</evidence>
<reference evidence="5 6" key="1">
    <citation type="submission" date="2023-04" db="EMBL/GenBank/DDBJ databases">
        <title>Forest soil microbial communities from Buena Vista Peninsula, Colon Province, Panama.</title>
        <authorList>
            <person name="Bouskill N."/>
        </authorList>
    </citation>
    <scope>NUCLEOTIDE SEQUENCE [LARGE SCALE GENOMIC DNA]</scope>
    <source>
        <strain evidence="5 6">CFH S0262</strain>
    </source>
</reference>
<dbReference type="GO" id="GO:0016805">
    <property type="term" value="F:dipeptidase activity"/>
    <property type="evidence" value="ECO:0007669"/>
    <property type="project" value="UniProtKB-KW"/>
</dbReference>
<evidence type="ECO:0000256" key="1">
    <source>
        <dbReference type="ARBA" id="ARBA00006534"/>
    </source>
</evidence>
<evidence type="ECO:0000313" key="5">
    <source>
        <dbReference type="EMBL" id="MDH6279861.1"/>
    </source>
</evidence>
<dbReference type="InterPro" id="IPR029062">
    <property type="entry name" value="Class_I_gatase-like"/>
</dbReference>
<evidence type="ECO:0000256" key="4">
    <source>
        <dbReference type="ARBA" id="ARBA00022825"/>
    </source>
</evidence>
<keyword evidence="4" id="KW-0720">Serine protease</keyword>
<protein>
    <submittedName>
        <fullName evidence="5">Dipeptidase E</fullName>
        <ecNumber evidence="5">3.4.13.21</ecNumber>
    </submittedName>
</protein>
<evidence type="ECO:0000256" key="3">
    <source>
        <dbReference type="ARBA" id="ARBA00022801"/>
    </source>
</evidence>
<keyword evidence="5" id="KW-0224">Dipeptidase</keyword>
<dbReference type="SUPFAM" id="SSF52317">
    <property type="entry name" value="Class I glutamine amidotransferase-like"/>
    <property type="match status" value="1"/>
</dbReference>
<sequence length="221" mass="23438">MHLLLLSLGTGAVPDFIAANVERATGEVRIGYLNDAARPYAGEEFVTAEREQLAKLGYALTDIAVGDYDRADAFGTILDGLDALYVAGGNTFVLLAALRRHGADAVIVERVRAGLPYIGSSAGSIITGPSIEPVSLMDNPDEAPNLTHRTGLGLIDTVVIPHADGALPPYPPELIAQIKRTYDADYPLTFVNDDQAILVENTAPRLIPSPRATAPADTEVH</sequence>
<dbReference type="Proteomes" id="UP001160334">
    <property type="component" value="Unassembled WGS sequence"/>
</dbReference>
<dbReference type="PANTHER" id="PTHR20842:SF0">
    <property type="entry name" value="ALPHA-ASPARTYL DIPEPTIDASE"/>
    <property type="match status" value="1"/>
</dbReference>